<dbReference type="RefSeq" id="WP_270142573.1">
    <property type="nucleotide sequence ID" value="NZ_CP115450.1"/>
</dbReference>
<evidence type="ECO:0000313" key="3">
    <source>
        <dbReference type="Proteomes" id="UP001212821"/>
    </source>
</evidence>
<feature type="region of interest" description="Disordered" evidence="1">
    <location>
        <begin position="1"/>
        <end position="28"/>
    </location>
</feature>
<evidence type="ECO:0000256" key="1">
    <source>
        <dbReference type="SAM" id="MobiDB-lite"/>
    </source>
</evidence>
<accession>A0ABY7Q0B1</accession>
<reference evidence="3" key="1">
    <citation type="submission" date="2022-12" db="EMBL/GenBank/DDBJ databases">
        <authorList>
            <person name="Mo P."/>
        </authorList>
    </citation>
    <scope>NUCLEOTIDE SEQUENCE [LARGE SCALE GENOMIC DNA]</scope>
    <source>
        <strain evidence="3">HUAS 3-15</strain>
    </source>
</reference>
<dbReference type="Proteomes" id="UP001212821">
    <property type="component" value="Chromosome"/>
</dbReference>
<keyword evidence="3" id="KW-1185">Reference proteome</keyword>
<gene>
    <name evidence="2" type="ORF">O1G21_09950</name>
</gene>
<protein>
    <submittedName>
        <fullName evidence="2">Uncharacterized protein</fullName>
    </submittedName>
</protein>
<dbReference type="EMBL" id="CP115450">
    <property type="protein sequence ID" value="WBP86131.1"/>
    <property type="molecule type" value="Genomic_DNA"/>
</dbReference>
<sequence>MSADTVLAGPFDVPSRPAPSGPPPFAVEERIKGVNGHRRRGGEKSGDHLGGYVTIGRDAGEIAAYAE</sequence>
<name>A0ABY7Q0B1_9ACTN</name>
<evidence type="ECO:0000313" key="2">
    <source>
        <dbReference type="EMBL" id="WBP86131.1"/>
    </source>
</evidence>
<proteinExistence type="predicted"/>
<organism evidence="2 3">
    <name type="scientific">Kitasatospora cathayae</name>
    <dbReference type="NCBI Taxonomy" id="3004092"/>
    <lineage>
        <taxon>Bacteria</taxon>
        <taxon>Bacillati</taxon>
        <taxon>Actinomycetota</taxon>
        <taxon>Actinomycetes</taxon>
        <taxon>Kitasatosporales</taxon>
        <taxon>Streptomycetaceae</taxon>
        <taxon>Kitasatospora</taxon>
    </lineage>
</organism>
<feature type="compositionally biased region" description="Pro residues" evidence="1">
    <location>
        <begin position="16"/>
        <end position="25"/>
    </location>
</feature>